<feature type="signal peptide" evidence="1">
    <location>
        <begin position="1"/>
        <end position="18"/>
    </location>
</feature>
<dbReference type="OrthoDB" id="3251634at2759"/>
<dbReference type="EMBL" id="KN837602">
    <property type="protein sequence ID" value="KIJ23722.1"/>
    <property type="molecule type" value="Genomic_DNA"/>
</dbReference>
<reference evidence="2 3" key="1">
    <citation type="submission" date="2014-06" db="EMBL/GenBank/DDBJ databases">
        <title>Evolutionary Origins and Diversification of the Mycorrhizal Mutualists.</title>
        <authorList>
            <consortium name="DOE Joint Genome Institute"/>
            <consortium name="Mycorrhizal Genomics Consortium"/>
            <person name="Kohler A."/>
            <person name="Kuo A."/>
            <person name="Nagy L.G."/>
            <person name="Floudas D."/>
            <person name="Copeland A."/>
            <person name="Barry K.W."/>
            <person name="Cichocki N."/>
            <person name="Veneault-Fourrey C."/>
            <person name="LaButti K."/>
            <person name="Lindquist E.A."/>
            <person name="Lipzen A."/>
            <person name="Lundell T."/>
            <person name="Morin E."/>
            <person name="Murat C."/>
            <person name="Riley R."/>
            <person name="Ohm R."/>
            <person name="Sun H."/>
            <person name="Tunlid A."/>
            <person name="Henrissat B."/>
            <person name="Grigoriev I.V."/>
            <person name="Hibbett D.S."/>
            <person name="Martin F."/>
        </authorList>
    </citation>
    <scope>NUCLEOTIDE SEQUENCE [LARGE SCALE GENOMIC DNA]</scope>
    <source>
        <strain evidence="2 3">SS14</strain>
    </source>
</reference>
<evidence type="ECO:0000313" key="3">
    <source>
        <dbReference type="Proteomes" id="UP000054279"/>
    </source>
</evidence>
<name>A0A0C9U3L1_SPHS4</name>
<keyword evidence="1" id="KW-0732">Signal</keyword>
<feature type="chain" id="PRO_5002203913" evidence="1">
    <location>
        <begin position="19"/>
        <end position="67"/>
    </location>
</feature>
<accession>A0A0C9U3L1</accession>
<dbReference type="HOGENOM" id="CLU_2814076_0_0_1"/>
<organism evidence="2 3">
    <name type="scientific">Sphaerobolus stellatus (strain SS14)</name>
    <dbReference type="NCBI Taxonomy" id="990650"/>
    <lineage>
        <taxon>Eukaryota</taxon>
        <taxon>Fungi</taxon>
        <taxon>Dikarya</taxon>
        <taxon>Basidiomycota</taxon>
        <taxon>Agaricomycotina</taxon>
        <taxon>Agaricomycetes</taxon>
        <taxon>Phallomycetidae</taxon>
        <taxon>Geastrales</taxon>
        <taxon>Sphaerobolaceae</taxon>
        <taxon>Sphaerobolus</taxon>
    </lineage>
</organism>
<dbReference type="AlphaFoldDB" id="A0A0C9U3L1"/>
<evidence type="ECO:0000313" key="2">
    <source>
        <dbReference type="EMBL" id="KIJ23722.1"/>
    </source>
</evidence>
<sequence length="67" mass="7472">MLLFAWITFLYGLLSAQATPASNSGFDIGQFLQLNLVTHINAFLTLESLTTNMISINFDGESLFRLE</sequence>
<gene>
    <name evidence="2" type="ORF">M422DRAFT_275639</name>
</gene>
<proteinExistence type="predicted"/>
<evidence type="ECO:0000256" key="1">
    <source>
        <dbReference type="SAM" id="SignalP"/>
    </source>
</evidence>
<dbReference type="Proteomes" id="UP000054279">
    <property type="component" value="Unassembled WGS sequence"/>
</dbReference>
<protein>
    <submittedName>
        <fullName evidence="2">Uncharacterized protein</fullName>
    </submittedName>
</protein>
<keyword evidence="3" id="KW-1185">Reference proteome</keyword>